<dbReference type="GO" id="GO:0030313">
    <property type="term" value="C:cell envelope"/>
    <property type="evidence" value="ECO:0007669"/>
    <property type="project" value="UniProtKB-SubCell"/>
</dbReference>
<sequence length="127" mass="14223">MHFVWNQDARCADCHAAEVKSMTDPSLLASRHAAAQNNCSDCHDIKDLQKAHKDVDARPPVPAQKYSGALCFKCHGSYKDIIELTKGRTRLNPHDSHYGEIDCFICHKVHTAKSPNEFCLSCHTSMN</sequence>
<reference evidence="9" key="1">
    <citation type="journal article" date="2011" name="Environ. Microbiol.">
        <title>Genomic insights into the metabolic potential of the polycyclic aromatic hydrocarbon degrading sulfate-reducing Deltaproteobacterium N47.</title>
        <authorList>
            <person name="Bergmann F."/>
            <person name="Selesi D."/>
            <person name="Weinmaier T."/>
            <person name="Tischler P."/>
            <person name="Rattei T."/>
            <person name="Meckenstock R.U."/>
        </authorList>
    </citation>
    <scope>NUCLEOTIDE SEQUENCE</scope>
</reference>
<protein>
    <recommendedName>
        <fullName evidence="8">Tetrahaem cytochrome domain-containing protein</fullName>
    </recommendedName>
</protein>
<dbReference type="Gene3D" id="1.10.1130.10">
    <property type="entry name" value="Flavocytochrome C3, Chain A"/>
    <property type="match status" value="1"/>
</dbReference>
<keyword evidence="6" id="KW-0249">Electron transport</keyword>
<name>E1YCA8_9BACT</name>
<evidence type="ECO:0000259" key="8">
    <source>
        <dbReference type="Pfam" id="PF14537"/>
    </source>
</evidence>
<dbReference type="AlphaFoldDB" id="E1YCA8"/>
<organism evidence="9">
    <name type="scientific">uncultured Desulfobacterium sp</name>
    <dbReference type="NCBI Taxonomy" id="201089"/>
    <lineage>
        <taxon>Bacteria</taxon>
        <taxon>Pseudomonadati</taxon>
        <taxon>Thermodesulfobacteriota</taxon>
        <taxon>Desulfobacteria</taxon>
        <taxon>Desulfobacterales</taxon>
        <taxon>Desulfobacteriaceae</taxon>
        <taxon>Desulfobacterium</taxon>
        <taxon>environmental samples</taxon>
    </lineage>
</organism>
<keyword evidence="3" id="KW-0813">Transport</keyword>
<keyword evidence="5" id="KW-0479">Metal-binding</keyword>
<keyword evidence="7" id="KW-0408">Iron</keyword>
<keyword evidence="4" id="KW-0349">Heme</keyword>
<dbReference type="InterPro" id="IPR012286">
    <property type="entry name" value="Tetrahaem_cytochrome"/>
</dbReference>
<evidence type="ECO:0000256" key="5">
    <source>
        <dbReference type="ARBA" id="ARBA00022723"/>
    </source>
</evidence>
<dbReference type="GO" id="GO:0046872">
    <property type="term" value="F:metal ion binding"/>
    <property type="evidence" value="ECO:0007669"/>
    <property type="project" value="UniProtKB-KW"/>
</dbReference>
<evidence type="ECO:0000256" key="3">
    <source>
        <dbReference type="ARBA" id="ARBA00022448"/>
    </source>
</evidence>
<dbReference type="Pfam" id="PF14537">
    <property type="entry name" value="Cytochrom_c3_2"/>
    <property type="match status" value="1"/>
</dbReference>
<feature type="domain" description="Tetrahaem cytochrome" evidence="8">
    <location>
        <begin position="32"/>
        <end position="124"/>
    </location>
</feature>
<evidence type="ECO:0000256" key="2">
    <source>
        <dbReference type="ARBA" id="ARBA00004196"/>
    </source>
</evidence>
<dbReference type="SUPFAM" id="SSF48695">
    <property type="entry name" value="Multiheme cytochromes"/>
    <property type="match status" value="1"/>
</dbReference>
<dbReference type="InterPro" id="IPR036280">
    <property type="entry name" value="Multihaem_cyt_sf"/>
</dbReference>
<evidence type="ECO:0000256" key="4">
    <source>
        <dbReference type="ARBA" id="ARBA00022617"/>
    </source>
</evidence>
<dbReference type="EMBL" id="FR695868">
    <property type="protein sequence ID" value="CBX28202.1"/>
    <property type="molecule type" value="Genomic_DNA"/>
</dbReference>
<evidence type="ECO:0000256" key="6">
    <source>
        <dbReference type="ARBA" id="ARBA00022982"/>
    </source>
</evidence>
<comment type="subcellular location">
    <subcellularLocation>
        <location evidence="2">Cell envelope</location>
    </subcellularLocation>
</comment>
<evidence type="ECO:0000256" key="7">
    <source>
        <dbReference type="ARBA" id="ARBA00023004"/>
    </source>
</evidence>
<proteinExistence type="predicted"/>
<accession>E1YCA8</accession>
<comment type="cofactor">
    <cofactor evidence="1">
        <name>heme c</name>
        <dbReference type="ChEBI" id="CHEBI:61717"/>
    </cofactor>
</comment>
<gene>
    <name evidence="9" type="ORF">N47_G35260</name>
</gene>
<evidence type="ECO:0000313" key="9">
    <source>
        <dbReference type="EMBL" id="CBX28202.1"/>
    </source>
</evidence>
<evidence type="ECO:0000256" key="1">
    <source>
        <dbReference type="ARBA" id="ARBA00001926"/>
    </source>
</evidence>